<dbReference type="OrthoDB" id="6085630at2759"/>
<name>A0A8B6GX44_MYTGA</name>
<keyword evidence="1" id="KW-0472">Membrane</keyword>
<dbReference type="AlphaFoldDB" id="A0A8B6GX44"/>
<dbReference type="InterPro" id="IPR046906">
    <property type="entry name" value="Mab-21_HhH/H2TH-like"/>
</dbReference>
<dbReference type="PANTHER" id="PTHR10656:SF69">
    <property type="entry name" value="MAB-21-LIKE HHH_H2TH-LIKE DOMAIN-CONTAINING PROTEIN"/>
    <property type="match status" value="1"/>
</dbReference>
<evidence type="ECO:0000256" key="1">
    <source>
        <dbReference type="SAM" id="Phobius"/>
    </source>
</evidence>
<dbReference type="EMBL" id="UYJE01009184">
    <property type="protein sequence ID" value="VDI70936.1"/>
    <property type="molecule type" value="Genomic_DNA"/>
</dbReference>
<keyword evidence="4" id="KW-1185">Reference proteome</keyword>
<dbReference type="PANTHER" id="PTHR10656">
    <property type="entry name" value="CELL FATE DETERMINING PROTEIN MAB21-RELATED"/>
    <property type="match status" value="1"/>
</dbReference>
<dbReference type="InterPro" id="IPR024810">
    <property type="entry name" value="MAB21L/cGLR"/>
</dbReference>
<keyword evidence="1" id="KW-1133">Transmembrane helix</keyword>
<sequence length="718" mass="83996">MIISFSKEIISEPKKRRKVCQTILYSIFERMQSVKRAFMCNCDGNSVVEEIKNIFIRSELPEEWKSEPWNNFVTEMLSYEMDTRKMKRNCVEVWQAYERRWHKYLPDLKASMAYPVYAGSYAEGMPNAGDLDMICVATWTEAYEFFGKLRDNVTSLPFIADLCHPGYIKLIVPSITRRNYDHKDYQVKKDGRHHYLSSTGFVRTMKEWGTTGYNHDVNGPALTEEGVEGTSSDIVHAIKCVIWPSFANDIFLRTCFNGDVEKIKQLSVYAVATGHALSLHNDLEWRLSFTEAEKVLVREWTETQYNCYYLIKHLKMIHLKNTDVLCSYFIKTVILWISDVVPNAYWIESRQMEFLFKTLHILQIMYRYHYLPNYFIPQNNMIDHKSKEDCLVLADEINDILLSGRIRIVIAELLCENDVEVIFLSSINMDVKHARHKSCRILCKTIRKYCESSRTFYEQLVINEAQLLSSLTTMMPIWNRTQCKALEDILAILSNIVSLEFSCAFRTVITRLIADFYHSLCTRQSMKKAETFYRESFTLLYPCKFNDGHISGRVQFALFYYLNGDYTVALSEINKIHPAIVDVIKNNKVDCYLNLSFPVWLKDRFFHDEFLARLVSALLTNFPFIVNVVVIGIYIMIKCIVKICPKERQDDVFALYSLLRECEDQQCTPTACDSYQMIADNLSDTVKEIYHIIQLPPTVKNGMPFTRNQAVKQYWDDW</sequence>
<evidence type="ECO:0000313" key="3">
    <source>
        <dbReference type="EMBL" id="VDI70936.1"/>
    </source>
</evidence>
<dbReference type="Pfam" id="PF20266">
    <property type="entry name" value="Mab-21_C"/>
    <property type="match status" value="1"/>
</dbReference>
<gene>
    <name evidence="3" type="ORF">MGAL_10B037802</name>
</gene>
<dbReference type="Gene3D" id="1.10.1410.40">
    <property type="match status" value="1"/>
</dbReference>
<protein>
    <recommendedName>
        <fullName evidence="2">Mab-21-like HhH/H2TH-like domain-containing protein</fullName>
    </recommendedName>
</protein>
<accession>A0A8B6GX44</accession>
<organism evidence="3 4">
    <name type="scientific">Mytilus galloprovincialis</name>
    <name type="common">Mediterranean mussel</name>
    <dbReference type="NCBI Taxonomy" id="29158"/>
    <lineage>
        <taxon>Eukaryota</taxon>
        <taxon>Metazoa</taxon>
        <taxon>Spiralia</taxon>
        <taxon>Lophotrochozoa</taxon>
        <taxon>Mollusca</taxon>
        <taxon>Bivalvia</taxon>
        <taxon>Autobranchia</taxon>
        <taxon>Pteriomorphia</taxon>
        <taxon>Mytilida</taxon>
        <taxon>Mytiloidea</taxon>
        <taxon>Mytilidae</taxon>
        <taxon>Mytilinae</taxon>
        <taxon>Mytilus</taxon>
    </lineage>
</organism>
<dbReference type="SMART" id="SM01265">
    <property type="entry name" value="Mab-21"/>
    <property type="match status" value="1"/>
</dbReference>
<keyword evidence="1" id="KW-0812">Transmembrane</keyword>
<evidence type="ECO:0000259" key="2">
    <source>
        <dbReference type="Pfam" id="PF20266"/>
    </source>
</evidence>
<evidence type="ECO:0000313" key="4">
    <source>
        <dbReference type="Proteomes" id="UP000596742"/>
    </source>
</evidence>
<comment type="caution">
    <text evidence="3">The sequence shown here is derived from an EMBL/GenBank/DDBJ whole genome shotgun (WGS) entry which is preliminary data.</text>
</comment>
<feature type="transmembrane region" description="Helical" evidence="1">
    <location>
        <begin position="610"/>
        <end position="637"/>
    </location>
</feature>
<feature type="domain" description="Mab-21-like HhH/H2TH-like" evidence="2">
    <location>
        <begin position="306"/>
        <end position="398"/>
    </location>
</feature>
<dbReference type="Proteomes" id="UP000596742">
    <property type="component" value="Unassembled WGS sequence"/>
</dbReference>
<proteinExistence type="predicted"/>
<reference evidence="3" key="1">
    <citation type="submission" date="2018-11" db="EMBL/GenBank/DDBJ databases">
        <authorList>
            <person name="Alioto T."/>
            <person name="Alioto T."/>
        </authorList>
    </citation>
    <scope>NUCLEOTIDE SEQUENCE</scope>
</reference>